<name>A0AAN9HMS6_CROPI</name>
<dbReference type="EMBL" id="JAYWIO010000014">
    <property type="protein sequence ID" value="KAK7239703.1"/>
    <property type="molecule type" value="Genomic_DNA"/>
</dbReference>
<comment type="caution">
    <text evidence="2">The sequence shown here is derived from an EMBL/GenBank/DDBJ whole genome shotgun (WGS) entry which is preliminary data.</text>
</comment>
<protein>
    <submittedName>
        <fullName evidence="2">Uncharacterized protein</fullName>
    </submittedName>
</protein>
<proteinExistence type="predicted"/>
<reference evidence="2 3" key="1">
    <citation type="submission" date="2024-01" db="EMBL/GenBank/DDBJ databases">
        <title>The genomes of 5 underutilized Papilionoideae crops provide insights into root nodulation and disease resistanc.</title>
        <authorList>
            <person name="Yuan L."/>
        </authorList>
    </citation>
    <scope>NUCLEOTIDE SEQUENCE [LARGE SCALE GENOMIC DNA]</scope>
    <source>
        <strain evidence="2">ZHUSHIDOU_FW_LH</strain>
        <tissue evidence="2">Leaf</tissue>
    </source>
</reference>
<feature type="region of interest" description="Disordered" evidence="1">
    <location>
        <begin position="81"/>
        <end position="129"/>
    </location>
</feature>
<evidence type="ECO:0000256" key="1">
    <source>
        <dbReference type="SAM" id="MobiDB-lite"/>
    </source>
</evidence>
<accession>A0AAN9HMS6</accession>
<feature type="compositionally biased region" description="Polar residues" evidence="1">
    <location>
        <begin position="341"/>
        <end position="350"/>
    </location>
</feature>
<keyword evidence="3" id="KW-1185">Reference proteome</keyword>
<dbReference type="AlphaFoldDB" id="A0AAN9HMS6"/>
<dbReference type="Proteomes" id="UP001372338">
    <property type="component" value="Unassembled WGS sequence"/>
</dbReference>
<feature type="region of interest" description="Disordered" evidence="1">
    <location>
        <begin position="333"/>
        <end position="359"/>
    </location>
</feature>
<organism evidence="2 3">
    <name type="scientific">Crotalaria pallida</name>
    <name type="common">Smooth rattlebox</name>
    <name type="synonym">Crotalaria striata</name>
    <dbReference type="NCBI Taxonomy" id="3830"/>
    <lineage>
        <taxon>Eukaryota</taxon>
        <taxon>Viridiplantae</taxon>
        <taxon>Streptophyta</taxon>
        <taxon>Embryophyta</taxon>
        <taxon>Tracheophyta</taxon>
        <taxon>Spermatophyta</taxon>
        <taxon>Magnoliopsida</taxon>
        <taxon>eudicotyledons</taxon>
        <taxon>Gunneridae</taxon>
        <taxon>Pentapetalae</taxon>
        <taxon>rosids</taxon>
        <taxon>fabids</taxon>
        <taxon>Fabales</taxon>
        <taxon>Fabaceae</taxon>
        <taxon>Papilionoideae</taxon>
        <taxon>50 kb inversion clade</taxon>
        <taxon>genistoids sensu lato</taxon>
        <taxon>core genistoids</taxon>
        <taxon>Crotalarieae</taxon>
        <taxon>Crotalaria</taxon>
    </lineage>
</organism>
<sequence>MNMKKFILSRLILLLPLFLFTFLFWDLLGEALIHKIQGAFVHRGLTLLLSRLLGWDGVILTAALALLSAAARAELSMMAPPGGEGGSGAGSSQRPGFDLNPPPGGRDDGASVNHPSPNPEPPEPDVYHPLLDDKTRRAELEKRAGFHFVGLDEYNQSDILDCQIQIERAIEKALLSDGYSIEELNARAKRDEIRGFLFYPKGKLLPYGEYVQMQASLDYGTHRSKPYKYLVEAMYSSHLFLKHKGIKSLLYKNSKIKSWKRGRSGVEEWSTHQAHDLKTAGENLAYYSKRKTRTKGRLEEEEGVADPGNDVLEADGAGMLLAESGDRLIMSYSYKSVDPESPSSPASNTFSKEESTKDT</sequence>
<gene>
    <name evidence="2" type="ORF">RIF29_43355</name>
</gene>
<evidence type="ECO:0000313" key="3">
    <source>
        <dbReference type="Proteomes" id="UP001372338"/>
    </source>
</evidence>
<evidence type="ECO:0000313" key="2">
    <source>
        <dbReference type="EMBL" id="KAK7239703.1"/>
    </source>
</evidence>